<keyword evidence="8 13" id="KW-0106">Calcium</keyword>
<feature type="binding site" evidence="13">
    <location>
        <position position="131"/>
    </location>
    <ligand>
        <name>Ca(2+)</name>
        <dbReference type="ChEBI" id="CHEBI:29108"/>
        <label>2</label>
    </ligand>
</feature>
<evidence type="ECO:0000256" key="9">
    <source>
        <dbReference type="ARBA" id="ARBA00023002"/>
    </source>
</evidence>
<keyword evidence="12" id="KW-0325">Glycoprotein</keyword>
<protein>
    <recommendedName>
        <fullName evidence="4">peroxidase</fullName>
        <ecNumber evidence="4">1.11.1.7</ecNumber>
    </recommendedName>
</protein>
<evidence type="ECO:0000313" key="18">
    <source>
        <dbReference type="Proteomes" id="UP001370490"/>
    </source>
</evidence>
<dbReference type="InterPro" id="IPR010255">
    <property type="entry name" value="Haem_peroxidase_sf"/>
</dbReference>
<dbReference type="GO" id="GO:0046872">
    <property type="term" value="F:metal ion binding"/>
    <property type="evidence" value="ECO:0007669"/>
    <property type="project" value="UniProtKB-KW"/>
</dbReference>
<evidence type="ECO:0000256" key="3">
    <source>
        <dbReference type="ARBA" id="ARBA00002322"/>
    </source>
</evidence>
<dbReference type="EMBL" id="JBAMMX010000028">
    <property type="protein sequence ID" value="KAK6911690.1"/>
    <property type="molecule type" value="Genomic_DNA"/>
</dbReference>
<evidence type="ECO:0000259" key="16">
    <source>
        <dbReference type="PROSITE" id="PS50873"/>
    </source>
</evidence>
<comment type="caution">
    <text evidence="17">The sequence shown here is derived from an EMBL/GenBank/DDBJ whole genome shotgun (WGS) entry which is preliminary data.</text>
</comment>
<dbReference type="AlphaFoldDB" id="A0AAN8UA96"/>
<evidence type="ECO:0000256" key="8">
    <source>
        <dbReference type="ARBA" id="ARBA00022837"/>
    </source>
</evidence>
<comment type="cofactor">
    <cofactor evidence="13">
        <name>Ca(2+)</name>
        <dbReference type="ChEBI" id="CHEBI:29108"/>
    </cofactor>
    <text evidence="13">Binds 2 calcium ions per subunit.</text>
</comment>
<evidence type="ECO:0000256" key="10">
    <source>
        <dbReference type="ARBA" id="ARBA00023004"/>
    </source>
</evidence>
<feature type="binding site" evidence="13">
    <location>
        <position position="128"/>
    </location>
    <ligand>
        <name>Ca(2+)</name>
        <dbReference type="ChEBI" id="CHEBI:29108"/>
        <label>2</label>
    </ligand>
</feature>
<keyword evidence="10" id="KW-0408">Iron</keyword>
<keyword evidence="11 14" id="KW-1015">Disulfide bond</keyword>
<evidence type="ECO:0000256" key="11">
    <source>
        <dbReference type="ARBA" id="ARBA00023157"/>
    </source>
</evidence>
<dbReference type="Pfam" id="PF00141">
    <property type="entry name" value="peroxidase"/>
    <property type="match status" value="1"/>
</dbReference>
<name>A0AAN8UA96_9MAGN</name>
<dbReference type="FunFam" id="1.10.420.10:FF:000006">
    <property type="entry name" value="Peroxidase"/>
    <property type="match status" value="1"/>
</dbReference>
<dbReference type="EC" id="1.11.1.7" evidence="4"/>
<dbReference type="InterPro" id="IPR000823">
    <property type="entry name" value="Peroxidase_pln"/>
</dbReference>
<keyword evidence="6" id="KW-0349">Heme</keyword>
<evidence type="ECO:0000256" key="7">
    <source>
        <dbReference type="ARBA" id="ARBA00022723"/>
    </source>
</evidence>
<comment type="similarity">
    <text evidence="15">Belongs to the peroxidase family.</text>
</comment>
<dbReference type="PROSITE" id="PS50873">
    <property type="entry name" value="PEROXIDASE_4"/>
    <property type="match status" value="1"/>
</dbReference>
<sequence>MSPVSSASLAVGFCRSSCPSAEAIVRKAGMFLLIFNLSPVCLHPKELYKPISTLEYGAKAKGIVHGTQTPVKDKARGVSHCSSFSDRLYSFNTTNQQDPSMDSKFAVTLKTKCPPPSTTCTNPTVALDTLTPNRLDNRYYVNLKNQRGLLTSDQTLATSPLIAGMVRDNAKRATTWANKFAAAMVHMGTIDVLTGNQGEIRKNCRVVN</sequence>
<gene>
    <name evidence="17" type="ORF">RJ641_023783</name>
</gene>
<evidence type="ECO:0000256" key="2">
    <source>
        <dbReference type="ARBA" id="ARBA00001970"/>
    </source>
</evidence>
<comment type="catalytic activity">
    <reaction evidence="1">
        <text>2 a phenolic donor + H2O2 = 2 a phenolic radical donor + 2 H2O</text>
        <dbReference type="Rhea" id="RHEA:56136"/>
        <dbReference type="ChEBI" id="CHEBI:15377"/>
        <dbReference type="ChEBI" id="CHEBI:16240"/>
        <dbReference type="ChEBI" id="CHEBI:139520"/>
        <dbReference type="ChEBI" id="CHEBI:139521"/>
        <dbReference type="EC" id="1.11.1.7"/>
    </reaction>
</comment>
<feature type="domain" description="Plant heme peroxidase family profile" evidence="16">
    <location>
        <begin position="77"/>
        <end position="208"/>
    </location>
</feature>
<dbReference type="PANTHER" id="PTHR31517:SF51">
    <property type="entry name" value="PEROXIDASE 55"/>
    <property type="match status" value="1"/>
</dbReference>
<evidence type="ECO:0000256" key="1">
    <source>
        <dbReference type="ARBA" id="ARBA00000189"/>
    </source>
</evidence>
<dbReference type="GO" id="GO:0140825">
    <property type="term" value="F:lactoperoxidase activity"/>
    <property type="evidence" value="ECO:0007669"/>
    <property type="project" value="UniProtKB-EC"/>
</dbReference>
<evidence type="ECO:0000313" key="17">
    <source>
        <dbReference type="EMBL" id="KAK6911690.1"/>
    </source>
</evidence>
<dbReference type="GO" id="GO:0020037">
    <property type="term" value="F:heme binding"/>
    <property type="evidence" value="ECO:0007669"/>
    <property type="project" value="InterPro"/>
</dbReference>
<dbReference type="PANTHER" id="PTHR31517">
    <property type="match status" value="1"/>
</dbReference>
<evidence type="ECO:0000256" key="15">
    <source>
        <dbReference type="RuleBase" id="RU004241"/>
    </source>
</evidence>
<dbReference type="GO" id="GO:0006979">
    <property type="term" value="P:response to oxidative stress"/>
    <property type="evidence" value="ECO:0007669"/>
    <property type="project" value="InterPro"/>
</dbReference>
<evidence type="ECO:0000256" key="14">
    <source>
        <dbReference type="PIRSR" id="PIRSR600823-5"/>
    </source>
</evidence>
<dbReference type="Gene3D" id="1.10.420.10">
    <property type="entry name" value="Peroxidase, domain 2"/>
    <property type="match status" value="1"/>
</dbReference>
<keyword evidence="7 13" id="KW-0479">Metal-binding</keyword>
<comment type="function">
    <text evidence="3">Removal of H(2)O(2), oxidation of toxic reductants, biosynthesis and degradation of lignin, suberization, auxin catabolism, response to environmental stresses such as wounding, pathogen attack and oxidative stress. These functions might be dependent on each isozyme/isoform in each plant tissue.</text>
</comment>
<dbReference type="Proteomes" id="UP001370490">
    <property type="component" value="Unassembled WGS sequence"/>
</dbReference>
<reference evidence="17 18" key="1">
    <citation type="submission" date="2023-12" db="EMBL/GenBank/DDBJ databases">
        <title>A high-quality genome assembly for Dillenia turbinata (Dilleniales).</title>
        <authorList>
            <person name="Chanderbali A."/>
        </authorList>
    </citation>
    <scope>NUCLEOTIDE SEQUENCE [LARGE SCALE GENOMIC DNA]</scope>
    <source>
        <strain evidence="17">LSX21</strain>
        <tissue evidence="17">Leaf</tissue>
    </source>
</reference>
<evidence type="ECO:0000256" key="12">
    <source>
        <dbReference type="ARBA" id="ARBA00023180"/>
    </source>
</evidence>
<evidence type="ECO:0000256" key="4">
    <source>
        <dbReference type="ARBA" id="ARBA00012313"/>
    </source>
</evidence>
<dbReference type="SUPFAM" id="SSF48113">
    <property type="entry name" value="Heme-dependent peroxidases"/>
    <property type="match status" value="1"/>
</dbReference>
<keyword evidence="9" id="KW-0560">Oxidoreductase</keyword>
<evidence type="ECO:0000256" key="13">
    <source>
        <dbReference type="PIRSR" id="PIRSR600823-3"/>
    </source>
</evidence>
<dbReference type="InterPro" id="IPR002016">
    <property type="entry name" value="Haem_peroxidase"/>
</dbReference>
<keyword evidence="5 17" id="KW-0575">Peroxidase</keyword>
<keyword evidence="18" id="KW-1185">Reference proteome</keyword>
<proteinExistence type="inferred from homology"/>
<evidence type="ECO:0000256" key="6">
    <source>
        <dbReference type="ARBA" id="ARBA00022617"/>
    </source>
</evidence>
<evidence type="ECO:0000256" key="5">
    <source>
        <dbReference type="ARBA" id="ARBA00022559"/>
    </source>
</evidence>
<comment type="cofactor">
    <cofactor evidence="2">
        <name>heme b</name>
        <dbReference type="ChEBI" id="CHEBI:60344"/>
    </cofactor>
</comment>
<feature type="disulfide bond" evidence="14">
    <location>
        <begin position="81"/>
        <end position="113"/>
    </location>
</feature>
<organism evidence="17 18">
    <name type="scientific">Dillenia turbinata</name>
    <dbReference type="NCBI Taxonomy" id="194707"/>
    <lineage>
        <taxon>Eukaryota</taxon>
        <taxon>Viridiplantae</taxon>
        <taxon>Streptophyta</taxon>
        <taxon>Embryophyta</taxon>
        <taxon>Tracheophyta</taxon>
        <taxon>Spermatophyta</taxon>
        <taxon>Magnoliopsida</taxon>
        <taxon>eudicotyledons</taxon>
        <taxon>Gunneridae</taxon>
        <taxon>Pentapetalae</taxon>
        <taxon>Dilleniales</taxon>
        <taxon>Dilleniaceae</taxon>
        <taxon>Dillenia</taxon>
    </lineage>
</organism>
<feature type="binding site" evidence="13">
    <location>
        <position position="136"/>
    </location>
    <ligand>
        <name>Ca(2+)</name>
        <dbReference type="ChEBI" id="CHEBI:29108"/>
        <label>2</label>
    </ligand>
</feature>
<accession>A0AAN8UA96</accession>